<evidence type="ECO:0000256" key="1">
    <source>
        <dbReference type="SAM" id="Coils"/>
    </source>
</evidence>
<gene>
    <name evidence="3" type="ORF">CPELLU_LOCUS8214</name>
</gene>
<protein>
    <submittedName>
        <fullName evidence="3">10828_t:CDS:1</fullName>
    </submittedName>
</protein>
<dbReference type="InterPro" id="IPR036791">
    <property type="entry name" value="Ribosomal_bL9_C_sf"/>
</dbReference>
<sequence>EKQKAKNLFLTAQAQELAKKISNFSLSFTLNKDEKDKAFGSVSSKEILDRLAEAGMVNTDPNRSLGIRVQQMLDSYPETKQRQWKCCGNSYDASQIMNHLNSDQCLKSKENEVGYEYKCSCLVEKFIKEQNISRVELITETRMIFEYNNSKRKNEVLVNSTNLELVRDYYRDKYQKEVIAKQEEEQKKINRLRDENIFAPTAIYFIKKHSKKLKKEQPKNLKEEIQNKFKLWRLNMGLSTLKRFGLLTIAGTLIKLLGKAFDEKFIANFCYVIPLAFAFDKEKPQKSFKETFHALLDNDSFIHYSDKIHNEGDTNLGGIEEAAGVGMGTTVGAYVGLVVGEIVTLGAGGPLGVPPGMGIGGVVELIENGEKEEIRNQNQKTYPLKKNTVYNFHFNDFSSVRIEEIRNIKTTSRNSLRSLQTSNFANLREENITLRERITQLEERLTHQEEQMAQILQNINKF</sequence>
<keyword evidence="1" id="KW-0175">Coiled coil</keyword>
<feature type="non-terminal residue" evidence="3">
    <location>
        <position position="1"/>
    </location>
</feature>
<dbReference type="SUPFAM" id="SSF55653">
    <property type="entry name" value="Ribosomal protein L9 C-domain"/>
    <property type="match status" value="1"/>
</dbReference>
<dbReference type="EMBL" id="CAJVQA010005754">
    <property type="protein sequence ID" value="CAG8627247.1"/>
    <property type="molecule type" value="Genomic_DNA"/>
</dbReference>
<dbReference type="OrthoDB" id="10560369at2759"/>
<evidence type="ECO:0000313" key="4">
    <source>
        <dbReference type="Proteomes" id="UP000789759"/>
    </source>
</evidence>
<keyword evidence="4" id="KW-1185">Reference proteome</keyword>
<dbReference type="Gene3D" id="3.10.430.100">
    <property type="entry name" value="Ribosomal protein L9, C-terminal domain"/>
    <property type="match status" value="1"/>
</dbReference>
<evidence type="ECO:0000313" key="3">
    <source>
        <dbReference type="EMBL" id="CAG8627247.1"/>
    </source>
</evidence>
<name>A0A9N9D5N1_9GLOM</name>
<evidence type="ECO:0000259" key="2">
    <source>
        <dbReference type="Pfam" id="PF03948"/>
    </source>
</evidence>
<organism evidence="3 4">
    <name type="scientific">Cetraspora pellucida</name>
    <dbReference type="NCBI Taxonomy" id="1433469"/>
    <lineage>
        <taxon>Eukaryota</taxon>
        <taxon>Fungi</taxon>
        <taxon>Fungi incertae sedis</taxon>
        <taxon>Mucoromycota</taxon>
        <taxon>Glomeromycotina</taxon>
        <taxon>Glomeromycetes</taxon>
        <taxon>Diversisporales</taxon>
        <taxon>Gigasporaceae</taxon>
        <taxon>Cetraspora</taxon>
    </lineage>
</organism>
<comment type="caution">
    <text evidence="3">The sequence shown here is derived from an EMBL/GenBank/DDBJ whole genome shotgun (WGS) entry which is preliminary data.</text>
</comment>
<dbReference type="Pfam" id="PF03948">
    <property type="entry name" value="Ribosomal_L9_C"/>
    <property type="match status" value="1"/>
</dbReference>
<accession>A0A9N9D5N1</accession>
<feature type="coiled-coil region" evidence="1">
    <location>
        <begin position="424"/>
        <end position="458"/>
    </location>
</feature>
<feature type="domain" description="Large ribosomal subunit protein bL9 C-terminal" evidence="2">
    <location>
        <begin position="12"/>
        <end position="56"/>
    </location>
</feature>
<proteinExistence type="predicted"/>
<dbReference type="AlphaFoldDB" id="A0A9N9D5N1"/>
<reference evidence="3" key="1">
    <citation type="submission" date="2021-06" db="EMBL/GenBank/DDBJ databases">
        <authorList>
            <person name="Kallberg Y."/>
            <person name="Tangrot J."/>
            <person name="Rosling A."/>
        </authorList>
    </citation>
    <scope>NUCLEOTIDE SEQUENCE</scope>
    <source>
        <strain evidence="3">FL966</strain>
    </source>
</reference>
<dbReference type="InterPro" id="IPR020069">
    <property type="entry name" value="Ribosomal_bL9_C"/>
</dbReference>
<dbReference type="Proteomes" id="UP000789759">
    <property type="component" value="Unassembled WGS sequence"/>
</dbReference>